<dbReference type="EMBL" id="JAAALK010000290">
    <property type="protein sequence ID" value="KAG8045876.1"/>
    <property type="molecule type" value="Genomic_DNA"/>
</dbReference>
<evidence type="ECO:0000313" key="2">
    <source>
        <dbReference type="Proteomes" id="UP000729402"/>
    </source>
</evidence>
<dbReference type="AlphaFoldDB" id="A0A8J5RV09"/>
<protein>
    <submittedName>
        <fullName evidence="1">Uncharacterized protein</fullName>
    </submittedName>
</protein>
<comment type="caution">
    <text evidence="1">The sequence shown here is derived from an EMBL/GenBank/DDBJ whole genome shotgun (WGS) entry which is preliminary data.</text>
</comment>
<dbReference type="Proteomes" id="UP000729402">
    <property type="component" value="Unassembled WGS sequence"/>
</dbReference>
<evidence type="ECO:0000313" key="1">
    <source>
        <dbReference type="EMBL" id="KAG8045876.1"/>
    </source>
</evidence>
<proteinExistence type="predicted"/>
<gene>
    <name evidence="1" type="ORF">GUJ93_ZPchr0008g12848</name>
</gene>
<keyword evidence="2" id="KW-1185">Reference proteome</keyword>
<reference evidence="1" key="2">
    <citation type="submission" date="2021-02" db="EMBL/GenBank/DDBJ databases">
        <authorList>
            <person name="Kimball J.A."/>
            <person name="Haas M.W."/>
            <person name="Macchietto M."/>
            <person name="Kono T."/>
            <person name="Duquette J."/>
            <person name="Shao M."/>
        </authorList>
    </citation>
    <scope>NUCLEOTIDE SEQUENCE</scope>
    <source>
        <tissue evidence="1">Fresh leaf tissue</tissue>
    </source>
</reference>
<sequence>MGEAEQKHGPFALLEFSFSSQLLPSQIGVPLLSSASLIKIVRPRRRQSSAASLRGILPRIAPPPRAGSIPQSNLVAAAGWRPPHDTTEPLWFWARFGGQIDAPAQASILHLLQSVDYVVGMRNQDLFVGLCV</sequence>
<organism evidence="1 2">
    <name type="scientific">Zizania palustris</name>
    <name type="common">Northern wild rice</name>
    <dbReference type="NCBI Taxonomy" id="103762"/>
    <lineage>
        <taxon>Eukaryota</taxon>
        <taxon>Viridiplantae</taxon>
        <taxon>Streptophyta</taxon>
        <taxon>Embryophyta</taxon>
        <taxon>Tracheophyta</taxon>
        <taxon>Spermatophyta</taxon>
        <taxon>Magnoliopsida</taxon>
        <taxon>Liliopsida</taxon>
        <taxon>Poales</taxon>
        <taxon>Poaceae</taxon>
        <taxon>BOP clade</taxon>
        <taxon>Oryzoideae</taxon>
        <taxon>Oryzeae</taxon>
        <taxon>Zizaniinae</taxon>
        <taxon>Zizania</taxon>
    </lineage>
</organism>
<accession>A0A8J5RV09</accession>
<reference evidence="1" key="1">
    <citation type="journal article" date="2021" name="bioRxiv">
        <title>Whole Genome Assembly and Annotation of Northern Wild Rice, Zizania palustris L., Supports a Whole Genome Duplication in the Zizania Genus.</title>
        <authorList>
            <person name="Haas M."/>
            <person name="Kono T."/>
            <person name="Macchietto M."/>
            <person name="Millas R."/>
            <person name="McGilp L."/>
            <person name="Shao M."/>
            <person name="Duquette J."/>
            <person name="Hirsch C.N."/>
            <person name="Kimball J."/>
        </authorList>
    </citation>
    <scope>NUCLEOTIDE SEQUENCE</scope>
    <source>
        <tissue evidence="1">Fresh leaf tissue</tissue>
    </source>
</reference>
<name>A0A8J5RV09_ZIZPA</name>